<evidence type="ECO:0000313" key="1">
    <source>
        <dbReference type="EMBL" id="CAE7665559.1"/>
    </source>
</evidence>
<organism evidence="1 2">
    <name type="scientific">Symbiodinium pilosum</name>
    <name type="common">Dinoflagellate</name>
    <dbReference type="NCBI Taxonomy" id="2952"/>
    <lineage>
        <taxon>Eukaryota</taxon>
        <taxon>Sar</taxon>
        <taxon>Alveolata</taxon>
        <taxon>Dinophyceae</taxon>
        <taxon>Suessiales</taxon>
        <taxon>Symbiodiniaceae</taxon>
        <taxon>Symbiodinium</taxon>
    </lineage>
</organism>
<keyword evidence="2" id="KW-1185">Reference proteome</keyword>
<comment type="caution">
    <text evidence="1">The sequence shown here is derived from an EMBL/GenBank/DDBJ whole genome shotgun (WGS) entry which is preliminary data.</text>
</comment>
<dbReference type="Proteomes" id="UP000649617">
    <property type="component" value="Unassembled WGS sequence"/>
</dbReference>
<gene>
    <name evidence="1" type="ORF">SPIL2461_LOCUS18201</name>
</gene>
<name>A0A812WCA6_SYMPI</name>
<feature type="non-terminal residue" evidence="1">
    <location>
        <position position="538"/>
    </location>
</feature>
<sequence length="538" mass="61326">VQQIAAAAIRHTAACGGETPAKSMLDRMAKIGTCGKHASNAERDLHQILKNLQFKAPIECVNVRFVTPSTAEVKAVQFPCLFPDTFALEIWRMGEAYFRYFFLGNQDSSRLWQHVEQTAWGSQMLANARGDRSKLIPVTCYGDEIYTYKNSECGVVAVLAWSTDYLTAEHGPLERYFPIATYAQYLECEDTWADLSKEVADRFRSLVAKTDWPWCDKGYQFTFSSVTGDLKWVKEKFHLHDYNANQFCSYCNVVKRDPAGRIEHTISDFRPTAAHMQMRITHEDYIQSTAAEDRALDSTCFPRCSMLTYLCERGWFGELQGPYEQPLSTALNKAFKAFTTWNRQQTKPVNQPRFTPARICRKGRTFFPSLSSKGAASKALSYWLADVAKDFARLPHASSLDRECAKCMVTYAEMLRMIDVSPLLLDDATAGHIYQLGLVHLQTYSSLRHKSSRTLGAQSANRNCWLLLPKHHHMLHMLTDTVLRDRLNPRYQTLFCAESFIGAIGRMAKSCHRASLPRRLLQRYKIRFGMMMRGLGPA</sequence>
<reference evidence="1" key="1">
    <citation type="submission" date="2021-02" db="EMBL/GenBank/DDBJ databases">
        <authorList>
            <person name="Dougan E. K."/>
            <person name="Rhodes N."/>
            <person name="Thang M."/>
            <person name="Chan C."/>
        </authorList>
    </citation>
    <scope>NUCLEOTIDE SEQUENCE</scope>
</reference>
<accession>A0A812WCA6</accession>
<dbReference type="EMBL" id="CAJNIZ010043664">
    <property type="protein sequence ID" value="CAE7665559.1"/>
    <property type="molecule type" value="Genomic_DNA"/>
</dbReference>
<evidence type="ECO:0000313" key="2">
    <source>
        <dbReference type="Proteomes" id="UP000649617"/>
    </source>
</evidence>
<dbReference type="AlphaFoldDB" id="A0A812WCA6"/>
<protein>
    <submittedName>
        <fullName evidence="1">Uncharacterized protein</fullName>
    </submittedName>
</protein>
<proteinExistence type="predicted"/>